<dbReference type="Pfam" id="PF00892">
    <property type="entry name" value="EamA"/>
    <property type="match status" value="2"/>
</dbReference>
<feature type="transmembrane region" description="Helical" evidence="1">
    <location>
        <begin position="256"/>
        <end position="274"/>
    </location>
</feature>
<dbReference type="OrthoDB" id="9795255at2"/>
<dbReference type="InterPro" id="IPR000620">
    <property type="entry name" value="EamA_dom"/>
</dbReference>
<evidence type="ECO:0000259" key="2">
    <source>
        <dbReference type="Pfam" id="PF00892"/>
    </source>
</evidence>
<dbReference type="Proteomes" id="UP000232883">
    <property type="component" value="Chromosome"/>
</dbReference>
<dbReference type="EMBL" id="CP025096">
    <property type="protein sequence ID" value="AUD05607.1"/>
    <property type="molecule type" value="Genomic_DNA"/>
</dbReference>
<accession>A0A2K8Z6U2</accession>
<keyword evidence="1" id="KW-0812">Transmembrane</keyword>
<protein>
    <recommendedName>
        <fullName evidence="2">EamA domain-containing protein</fullName>
    </recommendedName>
</protein>
<dbReference type="GO" id="GO:0016020">
    <property type="term" value="C:membrane"/>
    <property type="evidence" value="ECO:0007669"/>
    <property type="project" value="InterPro"/>
</dbReference>
<keyword evidence="1" id="KW-1133">Transmembrane helix</keyword>
<keyword evidence="4" id="KW-1185">Reference proteome</keyword>
<gene>
    <name evidence="3" type="ORF">CWM47_29445</name>
</gene>
<feature type="transmembrane region" description="Helical" evidence="1">
    <location>
        <begin position="286"/>
        <end position="302"/>
    </location>
</feature>
<evidence type="ECO:0000256" key="1">
    <source>
        <dbReference type="SAM" id="Phobius"/>
    </source>
</evidence>
<organism evidence="3 4">
    <name type="scientific">Spirosoma pollinicola</name>
    <dbReference type="NCBI Taxonomy" id="2057025"/>
    <lineage>
        <taxon>Bacteria</taxon>
        <taxon>Pseudomonadati</taxon>
        <taxon>Bacteroidota</taxon>
        <taxon>Cytophagia</taxon>
        <taxon>Cytophagales</taxon>
        <taxon>Cytophagaceae</taxon>
        <taxon>Spirosoma</taxon>
    </lineage>
</organism>
<feature type="transmembrane region" description="Helical" evidence="1">
    <location>
        <begin position="232"/>
        <end position="250"/>
    </location>
</feature>
<reference evidence="3 4" key="1">
    <citation type="submission" date="2017-11" db="EMBL/GenBank/DDBJ databases">
        <title>Taxonomic description and genome sequences of Spirosoma HA7 sp. nov., isolated from pollen microhabitat of Corylus avellana.</title>
        <authorList>
            <person name="Ambika Manirajan B."/>
            <person name="Suarez C."/>
            <person name="Ratering S."/>
            <person name="Geissler-Plaum R."/>
            <person name="Cardinale M."/>
            <person name="Sylvia S."/>
        </authorList>
    </citation>
    <scope>NUCLEOTIDE SEQUENCE [LARGE SCALE GENOMIC DNA]</scope>
    <source>
        <strain evidence="3 4">HA7</strain>
    </source>
</reference>
<proteinExistence type="predicted"/>
<feature type="transmembrane region" description="Helical" evidence="1">
    <location>
        <begin position="38"/>
        <end position="56"/>
    </location>
</feature>
<sequence>MLLTILTISSLAVLVRIVANPLSNVFQKQLTQRAANPLFVTSVTYGILMLVCLVFWTQLQFTGLSSGFWLSMLIASLFAMFGNVFLVKAMHIGDLSVLGPINAYKAIVGMLISVFLLNEVPGWWGLVGVLLIVVGSYVVLNDKKRQSNELPTQTNKTGLFQRPEVKLRLAALVFSAIDGAFLKKAIILSTPSTAFFYWCTLGFAFTFIWILLTMRTTWRVQTALLLSQKSTYLALCITVGVTQMASNIALANMPVGYALALFQTSALVSVLFGYHFFSEQGILRKLIGAGIMVAGAVLITVLG</sequence>
<dbReference type="RefSeq" id="WP_100992160.1">
    <property type="nucleotide sequence ID" value="NZ_CP025096.1"/>
</dbReference>
<feature type="transmembrane region" description="Helical" evidence="1">
    <location>
        <begin position="98"/>
        <end position="117"/>
    </location>
</feature>
<evidence type="ECO:0000313" key="4">
    <source>
        <dbReference type="Proteomes" id="UP000232883"/>
    </source>
</evidence>
<evidence type="ECO:0000313" key="3">
    <source>
        <dbReference type="EMBL" id="AUD05607.1"/>
    </source>
</evidence>
<feature type="domain" description="EamA" evidence="2">
    <location>
        <begin position="169"/>
        <end position="300"/>
    </location>
</feature>
<dbReference type="InterPro" id="IPR037185">
    <property type="entry name" value="EmrE-like"/>
</dbReference>
<feature type="transmembrane region" description="Helical" evidence="1">
    <location>
        <begin position="123"/>
        <end position="140"/>
    </location>
</feature>
<dbReference type="KEGG" id="spir:CWM47_29445"/>
<feature type="domain" description="EamA" evidence="2">
    <location>
        <begin position="22"/>
        <end position="140"/>
    </location>
</feature>
<feature type="transmembrane region" description="Helical" evidence="1">
    <location>
        <begin position="194"/>
        <end position="212"/>
    </location>
</feature>
<keyword evidence="1" id="KW-0472">Membrane</keyword>
<name>A0A2K8Z6U2_9BACT</name>
<dbReference type="AlphaFoldDB" id="A0A2K8Z6U2"/>
<dbReference type="SUPFAM" id="SSF103481">
    <property type="entry name" value="Multidrug resistance efflux transporter EmrE"/>
    <property type="match status" value="2"/>
</dbReference>
<feature type="transmembrane region" description="Helical" evidence="1">
    <location>
        <begin position="68"/>
        <end position="86"/>
    </location>
</feature>
<feature type="transmembrane region" description="Helical" evidence="1">
    <location>
        <begin position="6"/>
        <end position="26"/>
    </location>
</feature>